<dbReference type="AlphaFoldDB" id="A0A194XV09"/>
<dbReference type="PANTHER" id="PTHR32387:SF0">
    <property type="entry name" value="PROTEIN NO VEIN"/>
    <property type="match status" value="1"/>
</dbReference>
<dbReference type="EMBL" id="KQ947404">
    <property type="protein sequence ID" value="KUJ23971.1"/>
    <property type="molecule type" value="Genomic_DNA"/>
</dbReference>
<dbReference type="PANTHER" id="PTHR32387">
    <property type="entry name" value="WU:FJ29H11"/>
    <property type="match status" value="1"/>
</dbReference>
<dbReference type="SUPFAM" id="SSF55874">
    <property type="entry name" value="ATPase domain of HSP90 chaperone/DNA topoisomerase II/histidine kinase"/>
    <property type="match status" value="1"/>
</dbReference>
<dbReference type="InterPro" id="IPR036890">
    <property type="entry name" value="HATPase_C_sf"/>
</dbReference>
<keyword evidence="2" id="KW-1185">Reference proteome</keyword>
<protein>
    <submittedName>
        <fullName evidence="1">Uncharacterized protein</fullName>
    </submittedName>
</protein>
<dbReference type="InterPro" id="IPR052957">
    <property type="entry name" value="Auxin_embryo_med"/>
</dbReference>
<dbReference type="OrthoDB" id="1262810at2759"/>
<evidence type="ECO:0000313" key="2">
    <source>
        <dbReference type="Proteomes" id="UP000070700"/>
    </source>
</evidence>
<dbReference type="RefSeq" id="XP_018078326.1">
    <property type="nucleotide sequence ID" value="XM_018221040.1"/>
</dbReference>
<dbReference type="Proteomes" id="UP000070700">
    <property type="component" value="Unassembled WGS sequence"/>
</dbReference>
<dbReference type="NCBIfam" id="NF047352">
    <property type="entry name" value="P_loop_sacsin"/>
    <property type="match status" value="1"/>
</dbReference>
<accession>A0A194XV09</accession>
<reference evidence="1 2" key="1">
    <citation type="submission" date="2015-10" db="EMBL/GenBank/DDBJ databases">
        <title>Full genome of DAOMC 229536 Phialocephala scopiformis, a fungal endophyte of spruce producing the potent anti-insectan compound rugulosin.</title>
        <authorList>
            <consortium name="DOE Joint Genome Institute"/>
            <person name="Walker A.K."/>
            <person name="Frasz S.L."/>
            <person name="Seifert K.A."/>
            <person name="Miller J.D."/>
            <person name="Mondo S.J."/>
            <person name="Labutti K."/>
            <person name="Lipzen A."/>
            <person name="Dockter R."/>
            <person name="Kennedy M."/>
            <person name="Grigoriev I.V."/>
            <person name="Spatafora J.W."/>
        </authorList>
    </citation>
    <scope>NUCLEOTIDE SEQUENCE [LARGE SCALE GENOMIC DNA]</scope>
    <source>
        <strain evidence="1 2">CBS 120377</strain>
    </source>
</reference>
<proteinExistence type="predicted"/>
<gene>
    <name evidence="1" type="ORF">LY89DRAFT_744561</name>
</gene>
<dbReference type="KEGG" id="psco:LY89DRAFT_744561"/>
<dbReference type="GeneID" id="28830766"/>
<organism evidence="1 2">
    <name type="scientific">Mollisia scopiformis</name>
    <name type="common">Conifer needle endophyte fungus</name>
    <name type="synonym">Phialocephala scopiformis</name>
    <dbReference type="NCBI Taxonomy" id="149040"/>
    <lineage>
        <taxon>Eukaryota</taxon>
        <taxon>Fungi</taxon>
        <taxon>Dikarya</taxon>
        <taxon>Ascomycota</taxon>
        <taxon>Pezizomycotina</taxon>
        <taxon>Leotiomycetes</taxon>
        <taxon>Helotiales</taxon>
        <taxon>Mollisiaceae</taxon>
        <taxon>Mollisia</taxon>
    </lineage>
</organism>
<dbReference type="Gene3D" id="3.30.565.10">
    <property type="entry name" value="Histidine kinase-like ATPase, C-terminal domain"/>
    <property type="match status" value="1"/>
</dbReference>
<sequence>MAAQSISPSDAEAHIAKIRHDKGLSENNPPGHNVADLENALTTLSEQLYQSSTHFLLELIQNADDNSYDSKVLPSVQFTYENGGLRVDCNEVGFSPRNVEALCRVGQSTKKGGDNATRYVGEKGIGFKSVFKAADIVWISSGHYSFKFDKSKPLGMIAPIWCDFPAPIKPGWTSLYLQLSKSYNRRGLLDELRSLDSRLLIFLRRIRSITISISESLRLPWKSSFFRAEIGKDLIRLTENNRTCDYIIRRHQAPTRFFTAYDKEISFKSLRQIAKDESTTESTARRWLKQRENMGILAYRHTRGRSGKLGKPSKVTKAMCKKLVDPARNPVRNQPYEAQIAYHKIPCKKRHLQHKLKEYTNGGQFYKCAFVKKEISARNKDERVAYAHKHKDKTMEDFWSYIFFTDEAHIDPSAQ</sequence>
<name>A0A194XV09_MOLSC</name>
<evidence type="ECO:0000313" key="1">
    <source>
        <dbReference type="EMBL" id="KUJ23971.1"/>
    </source>
</evidence>
<dbReference type="InParanoid" id="A0A194XV09"/>